<reference evidence="10" key="1">
    <citation type="submission" date="2019-08" db="EMBL/GenBank/DDBJ databases">
        <authorList>
            <person name="Kucharzyk K."/>
            <person name="Murdoch R.W."/>
            <person name="Higgins S."/>
            <person name="Loffler F."/>
        </authorList>
    </citation>
    <scope>NUCLEOTIDE SEQUENCE</scope>
</reference>
<dbReference type="AlphaFoldDB" id="A0A644ZQW5"/>
<evidence type="ECO:0000256" key="6">
    <source>
        <dbReference type="ARBA" id="ARBA00022490"/>
    </source>
</evidence>
<dbReference type="InterPro" id="IPR011060">
    <property type="entry name" value="RibuloseP-bd_barrel"/>
</dbReference>
<comment type="similarity">
    <text evidence="4">Belongs to the HisA/HisF family.</text>
</comment>
<keyword evidence="9 10" id="KW-0413">Isomerase</keyword>
<evidence type="ECO:0000256" key="8">
    <source>
        <dbReference type="ARBA" id="ARBA00023102"/>
    </source>
</evidence>
<dbReference type="UniPathway" id="UPA00031">
    <property type="reaction ID" value="UER00009"/>
</dbReference>
<evidence type="ECO:0000256" key="2">
    <source>
        <dbReference type="ARBA" id="ARBA00004496"/>
    </source>
</evidence>
<comment type="subcellular location">
    <subcellularLocation>
        <location evidence="2">Cytoplasm</location>
    </subcellularLocation>
</comment>
<keyword evidence="8" id="KW-0368">Histidine biosynthesis</keyword>
<evidence type="ECO:0000256" key="3">
    <source>
        <dbReference type="ARBA" id="ARBA00005133"/>
    </source>
</evidence>
<dbReference type="InterPro" id="IPR006063">
    <property type="entry name" value="HisA_bact_arch"/>
</dbReference>
<dbReference type="GO" id="GO:0003949">
    <property type="term" value="F:1-(5-phosphoribosyl)-5-[(5-phosphoribosylamino)methylideneamino]imidazole-4-carboxamide isomerase activity"/>
    <property type="evidence" value="ECO:0007669"/>
    <property type="project" value="UniProtKB-EC"/>
</dbReference>
<dbReference type="NCBIfam" id="TIGR00007">
    <property type="entry name" value="1-(5-phosphoribosyl)-5-[(5-phosphoribosylamino)methylideneamino]imidazole-4-carboxamide isomerase"/>
    <property type="match status" value="1"/>
</dbReference>
<comment type="catalytic activity">
    <reaction evidence="1">
        <text>1-(5-phospho-beta-D-ribosyl)-5-[(5-phospho-beta-D-ribosylamino)methylideneamino]imidazole-4-carboxamide = 5-[(5-phospho-1-deoxy-D-ribulos-1-ylimino)methylamino]-1-(5-phospho-beta-D-ribosyl)imidazole-4-carboxamide</text>
        <dbReference type="Rhea" id="RHEA:15469"/>
        <dbReference type="ChEBI" id="CHEBI:58435"/>
        <dbReference type="ChEBI" id="CHEBI:58525"/>
        <dbReference type="EC" id="5.3.1.16"/>
    </reaction>
</comment>
<evidence type="ECO:0000256" key="9">
    <source>
        <dbReference type="ARBA" id="ARBA00023235"/>
    </source>
</evidence>
<dbReference type="GO" id="GO:0000105">
    <property type="term" value="P:L-histidine biosynthetic process"/>
    <property type="evidence" value="ECO:0007669"/>
    <property type="project" value="UniProtKB-UniPathway"/>
</dbReference>
<evidence type="ECO:0000256" key="5">
    <source>
        <dbReference type="ARBA" id="ARBA00012550"/>
    </source>
</evidence>
<organism evidence="10">
    <name type="scientific">bioreactor metagenome</name>
    <dbReference type="NCBI Taxonomy" id="1076179"/>
    <lineage>
        <taxon>unclassified sequences</taxon>
        <taxon>metagenomes</taxon>
        <taxon>ecological metagenomes</taxon>
    </lineage>
</organism>
<accession>A0A644ZQW5</accession>
<evidence type="ECO:0000256" key="4">
    <source>
        <dbReference type="ARBA" id="ARBA00009667"/>
    </source>
</evidence>
<dbReference type="EMBL" id="VSSQ01010078">
    <property type="protein sequence ID" value="MPM43370.1"/>
    <property type="molecule type" value="Genomic_DNA"/>
</dbReference>
<protein>
    <recommendedName>
        <fullName evidence="5">1-(5-phosphoribosyl)-5-[(5-phosphoribosylamino)methylideneamino]imidazole-4-carboxamideisomerase</fullName>
        <ecNumber evidence="5">5.3.1.16</ecNumber>
    </recommendedName>
</protein>
<dbReference type="InterPro" id="IPR006062">
    <property type="entry name" value="His_biosynth"/>
</dbReference>
<evidence type="ECO:0000313" key="10">
    <source>
        <dbReference type="EMBL" id="MPM43370.1"/>
    </source>
</evidence>
<dbReference type="Pfam" id="PF00977">
    <property type="entry name" value="His_biosynth"/>
    <property type="match status" value="1"/>
</dbReference>
<name>A0A644ZQW5_9ZZZZ</name>
<comment type="caution">
    <text evidence="10">The sequence shown here is derived from an EMBL/GenBank/DDBJ whole genome shotgun (WGS) entry which is preliminary data.</text>
</comment>
<dbReference type="EC" id="5.3.1.16" evidence="5"/>
<dbReference type="InterPro" id="IPR023016">
    <property type="entry name" value="HisA/PriA"/>
</dbReference>
<dbReference type="Gene3D" id="3.20.20.70">
    <property type="entry name" value="Aldolase class I"/>
    <property type="match status" value="1"/>
</dbReference>
<dbReference type="FunFam" id="3.20.20.70:FF:000009">
    <property type="entry name" value="1-(5-phosphoribosyl)-5-[(5-phosphoribosylamino)methylideneamino] imidazole-4-carboxamide isomerase"/>
    <property type="match status" value="1"/>
</dbReference>
<proteinExistence type="inferred from homology"/>
<dbReference type="PANTHER" id="PTHR43090">
    <property type="entry name" value="1-(5-PHOSPHORIBOSYL)-5-[(5-PHOSPHORIBOSYLAMINO)METHYLIDENEAMINO] IMIDAZOLE-4-CARBOXAMIDE ISOMERASE"/>
    <property type="match status" value="1"/>
</dbReference>
<dbReference type="CDD" id="cd04732">
    <property type="entry name" value="HisA"/>
    <property type="match status" value="1"/>
</dbReference>
<comment type="pathway">
    <text evidence="3">Amino-acid biosynthesis; L-histidine biosynthesis; L-histidine from 5-phospho-alpha-D-ribose 1-diphosphate: step 4/9.</text>
</comment>
<dbReference type="SUPFAM" id="SSF51366">
    <property type="entry name" value="Ribulose-phoshate binding barrel"/>
    <property type="match status" value="1"/>
</dbReference>
<keyword evidence="6" id="KW-0963">Cytoplasm</keyword>
<evidence type="ECO:0000256" key="7">
    <source>
        <dbReference type="ARBA" id="ARBA00022605"/>
    </source>
</evidence>
<evidence type="ECO:0000256" key="1">
    <source>
        <dbReference type="ARBA" id="ARBA00000901"/>
    </source>
</evidence>
<keyword evidence="7" id="KW-0028">Amino-acid biosynthesis</keyword>
<dbReference type="GO" id="GO:0005737">
    <property type="term" value="C:cytoplasm"/>
    <property type="evidence" value="ECO:0007669"/>
    <property type="project" value="UniProtKB-SubCell"/>
</dbReference>
<dbReference type="HAMAP" id="MF_01014">
    <property type="entry name" value="HisA"/>
    <property type="match status" value="1"/>
</dbReference>
<gene>
    <name evidence="10" type="primary">hisA_24</name>
    <name evidence="10" type="ORF">SDC9_90043</name>
</gene>
<dbReference type="InterPro" id="IPR044524">
    <property type="entry name" value="Isoase_HisA-like"/>
</dbReference>
<dbReference type="InterPro" id="IPR013785">
    <property type="entry name" value="Aldolase_TIM"/>
</dbReference>
<sequence>MIEIIPAIDILNGECVRLFQGDYEKRQVYEKDPIQAAKVFERIGFKKLHIVDLDGAKSSAPINLELVGKIKRETTLSIEFGGGIKSFETAEMVLNFGIDEIICGSIAIENEYETKKLIEKYSSMIILGVDIKGREICSRGWLERTPFSIEDFLKKYCDIGLKRVIITNIEKDGMLTGPDFNLYKQIKRVFPELSLTASGGVSGINDIMELSSIGVDSVIIGRSFYEGAFKKGELESWLQKG</sequence>
<dbReference type="GO" id="GO:0000162">
    <property type="term" value="P:L-tryptophan biosynthetic process"/>
    <property type="evidence" value="ECO:0007669"/>
    <property type="project" value="TreeGrafter"/>
</dbReference>
<dbReference type="PANTHER" id="PTHR43090:SF2">
    <property type="entry name" value="1-(5-PHOSPHORIBOSYL)-5-[(5-PHOSPHORIBOSYLAMINO)METHYLIDENEAMINO] IMIDAZOLE-4-CARBOXAMIDE ISOMERASE"/>
    <property type="match status" value="1"/>
</dbReference>